<accession>A0ABT5N987</accession>
<dbReference type="EMBL" id="JAMDHD010000009">
    <property type="protein sequence ID" value="MDD0984402.1"/>
    <property type="molecule type" value="Genomic_DNA"/>
</dbReference>
<evidence type="ECO:0000313" key="1">
    <source>
        <dbReference type="EMBL" id="MDD0984402.1"/>
    </source>
</evidence>
<proteinExistence type="predicted"/>
<reference evidence="1" key="1">
    <citation type="submission" date="2022-05" db="EMBL/GenBank/DDBJ databases">
        <title>Novel Pseudomonas spp. Isolated from a Rainbow Trout Aquaculture Facility.</title>
        <authorList>
            <person name="Testerman T."/>
            <person name="Graf J."/>
        </authorList>
    </citation>
    <scope>NUCLEOTIDE SEQUENCE</scope>
    <source>
        <strain evidence="1">ID1050</strain>
    </source>
</reference>
<keyword evidence="2" id="KW-1185">Reference proteome</keyword>
<sequence length="119" mass="13430">MMLRRYSLIVIIKPGHVTCGQSFVLPIMLQSLMVPPIGLVRYLHEFETLPVVHCPGRLHQVAWGSGALEKEKKASVIAVLKCVFAIIFKVTHIVMRYSSIRVFGDGYFKEAAGVIHWRP</sequence>
<name>A0ABT5N987_9PSED</name>
<dbReference type="Proteomes" id="UP001148189">
    <property type="component" value="Unassembled WGS sequence"/>
</dbReference>
<dbReference type="RefSeq" id="WP_198848671.1">
    <property type="nucleotide sequence ID" value="NZ_JAMDGV010000005.1"/>
</dbReference>
<protein>
    <submittedName>
        <fullName evidence="1">Uncharacterized protein</fullName>
    </submittedName>
</protein>
<gene>
    <name evidence="1" type="ORF">M5G21_05450</name>
</gene>
<organism evidence="1 2">
    <name type="scientific">Pseudomonas shahriarae</name>
    <dbReference type="NCBI Taxonomy" id="2745512"/>
    <lineage>
        <taxon>Bacteria</taxon>
        <taxon>Pseudomonadati</taxon>
        <taxon>Pseudomonadota</taxon>
        <taxon>Gammaproteobacteria</taxon>
        <taxon>Pseudomonadales</taxon>
        <taxon>Pseudomonadaceae</taxon>
        <taxon>Pseudomonas</taxon>
    </lineage>
</organism>
<comment type="caution">
    <text evidence="1">The sequence shown here is derived from an EMBL/GenBank/DDBJ whole genome shotgun (WGS) entry which is preliminary data.</text>
</comment>
<evidence type="ECO:0000313" key="2">
    <source>
        <dbReference type="Proteomes" id="UP001148189"/>
    </source>
</evidence>